<dbReference type="InterPro" id="IPR018490">
    <property type="entry name" value="cNMP-bd_dom_sf"/>
</dbReference>
<dbReference type="SMART" id="SM00100">
    <property type="entry name" value="cNMP"/>
    <property type="match status" value="1"/>
</dbReference>
<dbReference type="Proteomes" id="UP000060487">
    <property type="component" value="Unassembled WGS sequence"/>
</dbReference>
<dbReference type="InterPro" id="IPR014710">
    <property type="entry name" value="RmlC-like_jellyroll"/>
</dbReference>
<feature type="domain" description="Cyclic nucleotide-binding" evidence="2">
    <location>
        <begin position="144"/>
        <end position="240"/>
    </location>
</feature>
<protein>
    <submittedName>
        <fullName evidence="4">cAMP regulatory protein</fullName>
    </submittedName>
</protein>
<evidence type="ECO:0000313" key="4">
    <source>
        <dbReference type="EMBL" id="KWT92690.1"/>
    </source>
</evidence>
<feature type="domain" description="Response regulatory" evidence="3">
    <location>
        <begin position="7"/>
        <end position="125"/>
    </location>
</feature>
<dbReference type="Gene3D" id="3.40.50.2300">
    <property type="match status" value="1"/>
</dbReference>
<dbReference type="InterPro" id="IPR011006">
    <property type="entry name" value="CheY-like_superfamily"/>
</dbReference>
<dbReference type="PROSITE" id="PS00889">
    <property type="entry name" value="CNMP_BINDING_2"/>
    <property type="match status" value="1"/>
</dbReference>
<dbReference type="InterPro" id="IPR018488">
    <property type="entry name" value="cNMP-bd_CS"/>
</dbReference>
<dbReference type="SUPFAM" id="SSF51206">
    <property type="entry name" value="cAMP-binding domain-like"/>
    <property type="match status" value="1"/>
</dbReference>
<dbReference type="EMBL" id="LNQR01000021">
    <property type="protein sequence ID" value="KWT92690.1"/>
    <property type="molecule type" value="Genomic_DNA"/>
</dbReference>
<dbReference type="InterPro" id="IPR000595">
    <property type="entry name" value="cNMP-bd_dom"/>
</dbReference>
<dbReference type="Pfam" id="PF00027">
    <property type="entry name" value="cNMP_binding"/>
    <property type="match status" value="1"/>
</dbReference>
<evidence type="ECO:0000256" key="1">
    <source>
        <dbReference type="PROSITE-ProRule" id="PRU00169"/>
    </source>
</evidence>
<evidence type="ECO:0000259" key="3">
    <source>
        <dbReference type="PROSITE" id="PS50110"/>
    </source>
</evidence>
<accession>A0ABR5SKD9</accession>
<dbReference type="Gene3D" id="2.60.120.10">
    <property type="entry name" value="Jelly Rolls"/>
    <property type="match status" value="1"/>
</dbReference>
<dbReference type="PANTHER" id="PTHR24567:SF74">
    <property type="entry name" value="HTH-TYPE TRANSCRIPTIONAL REGULATOR ARCR"/>
    <property type="match status" value="1"/>
</dbReference>
<dbReference type="SUPFAM" id="SSF52172">
    <property type="entry name" value="CheY-like"/>
    <property type="match status" value="1"/>
</dbReference>
<proteinExistence type="predicted"/>
<dbReference type="PROSITE" id="PS50110">
    <property type="entry name" value="RESPONSE_REGULATORY"/>
    <property type="match status" value="1"/>
</dbReference>
<dbReference type="RefSeq" id="WP_085051051.1">
    <property type="nucleotide sequence ID" value="NZ_LNQR01000021.1"/>
</dbReference>
<dbReference type="InterPro" id="IPR001789">
    <property type="entry name" value="Sig_transdc_resp-reg_receiver"/>
</dbReference>
<dbReference type="PANTHER" id="PTHR24567">
    <property type="entry name" value="CRP FAMILY TRANSCRIPTIONAL REGULATORY PROTEIN"/>
    <property type="match status" value="1"/>
</dbReference>
<organism evidence="4 5">
    <name type="scientific">Candidatus Magnetominusculus xianensis</name>
    <dbReference type="NCBI Taxonomy" id="1748249"/>
    <lineage>
        <taxon>Bacteria</taxon>
        <taxon>Pseudomonadati</taxon>
        <taxon>Nitrospirota</taxon>
        <taxon>Nitrospiria</taxon>
        <taxon>Nitrospirales</taxon>
        <taxon>Nitrospiraceae</taxon>
        <taxon>Candidatus Magnetominusculus</taxon>
    </lineage>
</organism>
<sequence length="284" mass="32809">MDKHLSILIVIQRDIAVRDVTKGTLRYIGYTNINTVNDPKNVVEFLLREKCDLIIIDYDSIENSKTDVLSAVRSNPALTTKRIVLLYKDDLEAGELKQLYNDGVSSILKFPFQMTDVQKSIADATRSESSVVAETYAKIRQLDFFSFMTDEDIVKLLRMSKLRRYKKDEFVFDEGEPGDRFYVIVDGSISIYKELEDGNIERLAQLDRGECFGEMALLEDSTRSARAVANEEIMLFELDKAIMNSYDDIITLKLYKKFAYIFSERLRRADKKIRDLALYSYKSP</sequence>
<reference evidence="4 5" key="1">
    <citation type="submission" date="2015-11" db="EMBL/GenBank/DDBJ databases">
        <authorList>
            <person name="Lin W."/>
        </authorList>
    </citation>
    <scope>NUCLEOTIDE SEQUENCE [LARGE SCALE GENOMIC DNA]</scope>
    <source>
        <strain evidence="4 5">HCH-1</strain>
    </source>
</reference>
<comment type="caution">
    <text evidence="4">The sequence shown here is derived from an EMBL/GenBank/DDBJ whole genome shotgun (WGS) entry which is preliminary data.</text>
</comment>
<keyword evidence="1" id="KW-0597">Phosphoprotein</keyword>
<dbReference type="InterPro" id="IPR050397">
    <property type="entry name" value="Env_Response_Regulators"/>
</dbReference>
<evidence type="ECO:0000259" key="2">
    <source>
        <dbReference type="PROSITE" id="PS50042"/>
    </source>
</evidence>
<dbReference type="PROSITE" id="PS50042">
    <property type="entry name" value="CNMP_BINDING_3"/>
    <property type="match status" value="1"/>
</dbReference>
<dbReference type="CDD" id="cd00038">
    <property type="entry name" value="CAP_ED"/>
    <property type="match status" value="1"/>
</dbReference>
<gene>
    <name evidence="4" type="ORF">ASN18_0521</name>
</gene>
<name>A0ABR5SKD9_9BACT</name>
<dbReference type="PRINTS" id="PR00103">
    <property type="entry name" value="CAMPKINASE"/>
</dbReference>
<feature type="modified residue" description="4-aspartylphosphate" evidence="1">
    <location>
        <position position="57"/>
    </location>
</feature>
<evidence type="ECO:0000313" key="5">
    <source>
        <dbReference type="Proteomes" id="UP000060487"/>
    </source>
</evidence>
<keyword evidence="5" id="KW-1185">Reference proteome</keyword>